<evidence type="ECO:0000313" key="3">
    <source>
        <dbReference type="EMBL" id="MBD6617843.1"/>
    </source>
</evidence>
<comment type="caution">
    <text evidence="3">The sequence shown here is derived from an EMBL/GenBank/DDBJ whole genome shotgun (WGS) entry which is preliminary data.</text>
</comment>
<name>A0AA40SYY2_9NOST</name>
<dbReference type="EMBL" id="VJXY01000020">
    <property type="protein sequence ID" value="MBD6617843.1"/>
    <property type="molecule type" value="Genomic_DNA"/>
</dbReference>
<evidence type="ECO:0000256" key="2">
    <source>
        <dbReference type="ARBA" id="ARBA00022729"/>
    </source>
</evidence>
<dbReference type="Pfam" id="PF12974">
    <property type="entry name" value="Phosphonate-bd"/>
    <property type="match status" value="1"/>
</dbReference>
<dbReference type="RefSeq" id="WP_191759057.1">
    <property type="nucleotide sequence ID" value="NZ_VJXY01000020.1"/>
</dbReference>
<dbReference type="GO" id="GO:0055085">
    <property type="term" value="P:transmembrane transport"/>
    <property type="evidence" value="ECO:0007669"/>
    <property type="project" value="InterPro"/>
</dbReference>
<keyword evidence="2" id="KW-0732">Signal</keyword>
<dbReference type="NCBIfam" id="TIGR01098">
    <property type="entry name" value="3A0109s03R"/>
    <property type="match status" value="1"/>
</dbReference>
<dbReference type="PANTHER" id="PTHR35841">
    <property type="entry name" value="PHOSPHONATES-BINDING PERIPLASMIC PROTEIN"/>
    <property type="match status" value="1"/>
</dbReference>
<organism evidence="3 4">
    <name type="scientific">Komarekiella delphini-convector SJRDD-AB1</name>
    <dbReference type="NCBI Taxonomy" id="2593771"/>
    <lineage>
        <taxon>Bacteria</taxon>
        <taxon>Bacillati</taxon>
        <taxon>Cyanobacteriota</taxon>
        <taxon>Cyanophyceae</taxon>
        <taxon>Nostocales</taxon>
        <taxon>Nostocaceae</taxon>
        <taxon>Komarekiella</taxon>
        <taxon>Komarekiella delphini-convector</taxon>
    </lineage>
</organism>
<dbReference type="InterPro" id="IPR005770">
    <property type="entry name" value="PhnD"/>
</dbReference>
<dbReference type="Gene3D" id="3.40.190.10">
    <property type="entry name" value="Periplasmic binding protein-like II"/>
    <property type="match status" value="2"/>
</dbReference>
<accession>A0AA40SYY2</accession>
<dbReference type="PANTHER" id="PTHR35841:SF1">
    <property type="entry name" value="PHOSPHONATES-BINDING PERIPLASMIC PROTEIN"/>
    <property type="match status" value="1"/>
</dbReference>
<comment type="similarity">
    <text evidence="1">Belongs to the phosphate/phosphite/phosphonate binding protein family.</text>
</comment>
<proteinExistence type="inferred from homology"/>
<dbReference type="GO" id="GO:0043190">
    <property type="term" value="C:ATP-binding cassette (ABC) transporter complex"/>
    <property type="evidence" value="ECO:0007669"/>
    <property type="project" value="InterPro"/>
</dbReference>
<evidence type="ECO:0000313" key="4">
    <source>
        <dbReference type="Proteomes" id="UP001165986"/>
    </source>
</evidence>
<keyword evidence="4" id="KW-1185">Reference proteome</keyword>
<protein>
    <submittedName>
        <fullName evidence="3">Phosphate/phosphite/phosphonate ABC transporter substrate-binding protein</fullName>
    </submittedName>
</protein>
<dbReference type="AlphaFoldDB" id="A0AA40SYY2"/>
<dbReference type="SUPFAM" id="SSF53850">
    <property type="entry name" value="Periplasmic binding protein-like II"/>
    <property type="match status" value="1"/>
</dbReference>
<reference evidence="3" key="1">
    <citation type="submission" date="2019-07" db="EMBL/GenBank/DDBJ databases">
        <title>Toxilogical consequences of a new and cryptic species of cyanobacteria (Komarekiella delphini-convector) recovered from the epidermis of a bottlenose dolphin and 1500 ft. in the air.</title>
        <authorList>
            <person name="Brown A.O."/>
            <person name="Dvorak P."/>
            <person name="Villanueva C.D."/>
            <person name="Foss A.J."/>
            <person name="Garvey A.D."/>
            <person name="Gibson Q.A."/>
            <person name="Johansen J.R."/>
            <person name="Casamatta D.A."/>
        </authorList>
    </citation>
    <scope>NUCLEOTIDE SEQUENCE</scope>
    <source>
        <strain evidence="3">SJRDD-AB1</strain>
    </source>
</reference>
<sequence>MQKCLAAQWLIARHCLFRKSRVLTLAVVVALLGAGCTGKISSNHQSIGDRVSVSNTNNLSTLKIGVLPTQSQVEQERMIKPLDEYLEKALKRRVDFQVAKDYKEVVDWLVEEKVDMAYVGAVSYFEALERGAEVEPLIAPIDKYTGRPWYRAAIIVEANSSIKKLQDLKGKRIAFVSKSSTSGYLMPIAAFKKLKINPEQDFAQVIYPGSHAKSEAALENGLVDAVATNIPSYMKRQKIGKLTSANSRVLWESAPVPHSPMLVSKKLSPELIQDLKWAFLNIPDGIEDIVGTEVGGYTLVGDADYAPIKQLRVELNLNFEAAK</sequence>
<gene>
    <name evidence="3" type="primary">phnD</name>
    <name evidence="3" type="ORF">FNW02_18920</name>
</gene>
<dbReference type="Proteomes" id="UP001165986">
    <property type="component" value="Unassembled WGS sequence"/>
</dbReference>
<evidence type="ECO:0000256" key="1">
    <source>
        <dbReference type="ARBA" id="ARBA00007162"/>
    </source>
</evidence>